<dbReference type="InterPro" id="IPR036890">
    <property type="entry name" value="HATPase_C_sf"/>
</dbReference>
<keyword evidence="6 10" id="KW-0418">Kinase</keyword>
<comment type="catalytic activity">
    <reaction evidence="1">
        <text>ATP + protein L-histidine = ADP + protein N-phospho-L-histidine.</text>
        <dbReference type="EC" id="2.7.13.3"/>
    </reaction>
</comment>
<dbReference type="InterPro" id="IPR050482">
    <property type="entry name" value="Sensor_HK_TwoCompSys"/>
</dbReference>
<protein>
    <recommendedName>
        <fullName evidence="2">histidine kinase</fullName>
        <ecNumber evidence="2">2.7.13.3</ecNumber>
    </recommendedName>
</protein>
<dbReference type="InterPro" id="IPR011712">
    <property type="entry name" value="Sig_transdc_His_kin_sub3_dim/P"/>
</dbReference>
<dbReference type="PANTHER" id="PTHR24421">
    <property type="entry name" value="NITRATE/NITRITE SENSOR PROTEIN NARX-RELATED"/>
    <property type="match status" value="1"/>
</dbReference>
<evidence type="ECO:0000256" key="2">
    <source>
        <dbReference type="ARBA" id="ARBA00012438"/>
    </source>
</evidence>
<accession>A0A1G7ZK28</accession>
<dbReference type="Pfam" id="PF07730">
    <property type="entry name" value="HisKA_3"/>
    <property type="match status" value="1"/>
</dbReference>
<keyword evidence="3" id="KW-0597">Phosphoprotein</keyword>
<evidence type="ECO:0000256" key="8">
    <source>
        <dbReference type="ARBA" id="ARBA00023012"/>
    </source>
</evidence>
<dbReference type="CDD" id="cd16917">
    <property type="entry name" value="HATPase_UhpB-NarQ-NarX-like"/>
    <property type="match status" value="1"/>
</dbReference>
<dbReference type="GO" id="GO:0016020">
    <property type="term" value="C:membrane"/>
    <property type="evidence" value="ECO:0007669"/>
    <property type="project" value="InterPro"/>
</dbReference>
<dbReference type="PANTHER" id="PTHR24421:SF10">
    <property type="entry name" value="NITRATE_NITRITE SENSOR PROTEIN NARQ"/>
    <property type="match status" value="1"/>
</dbReference>
<dbReference type="SUPFAM" id="SSF55874">
    <property type="entry name" value="ATPase domain of HSP90 chaperone/DNA topoisomerase II/histidine kinase"/>
    <property type="match status" value="1"/>
</dbReference>
<keyword evidence="11" id="KW-1185">Reference proteome</keyword>
<dbReference type="Gene3D" id="3.30.565.10">
    <property type="entry name" value="Histidine kinase-like ATPase, C-terminal domain"/>
    <property type="match status" value="1"/>
</dbReference>
<dbReference type="GO" id="GO:0005524">
    <property type="term" value="F:ATP binding"/>
    <property type="evidence" value="ECO:0007669"/>
    <property type="project" value="UniProtKB-KW"/>
</dbReference>
<evidence type="ECO:0000313" key="10">
    <source>
        <dbReference type="EMBL" id="SDH09102.1"/>
    </source>
</evidence>
<evidence type="ECO:0000256" key="3">
    <source>
        <dbReference type="ARBA" id="ARBA00022553"/>
    </source>
</evidence>
<dbReference type="RefSeq" id="WP_072737874.1">
    <property type="nucleotide sequence ID" value="NZ_CP048813.1"/>
</dbReference>
<sequence length="409" mass="43094">MNDAPPVTALSTALGTPRYLVSTWPWRALLFTILGAPVALIVLGAAVPAALVSLLPSGRQALWSPMFQVEAGRIGIVDPALGERLTAEVRESTAHRRGPAPREVVYLILMGVHTVVGALGAFFGVIVTAGLLVAPLLVPQDRIDVGPWLIDSAAESWAAAAAGLVAIVVTAYALGAWSEFGAILARQTLTAETRRLREEVRRLDVVRTGLLDAGDAELGMLEAELHDRVQHRLVALSMSLGLAESRDTEGPVGALARDARRQVEDALAELRAVIRGTMPPVLADHGLRAALVDLVAELPFPVDVDLRGPLGSLPPRVQRISYSVVSEALTNVAKHASAREARIDGIVDGGRWRLTVTDDGRGGADASAGRGLTRLALRVAGADGRMWVDSPVGGPTTIGMECRIDDTGG</sequence>
<evidence type="ECO:0000256" key="5">
    <source>
        <dbReference type="ARBA" id="ARBA00022741"/>
    </source>
</evidence>
<keyword evidence="8" id="KW-0902">Two-component regulatory system</keyword>
<dbReference type="GO" id="GO:0000155">
    <property type="term" value="F:phosphorelay sensor kinase activity"/>
    <property type="evidence" value="ECO:0007669"/>
    <property type="project" value="InterPro"/>
</dbReference>
<reference evidence="10 11" key="1">
    <citation type="submission" date="2016-10" db="EMBL/GenBank/DDBJ databases">
        <authorList>
            <person name="de Groot N.N."/>
        </authorList>
    </citation>
    <scope>NUCLEOTIDE SEQUENCE [LARGE SCALE GENOMIC DNA]</scope>
    <source>
        <strain evidence="10 11">DSM 44892</strain>
    </source>
</reference>
<gene>
    <name evidence="10" type="ORF">SAMN05444695_101137</name>
</gene>
<proteinExistence type="predicted"/>
<evidence type="ECO:0000256" key="4">
    <source>
        <dbReference type="ARBA" id="ARBA00022679"/>
    </source>
</evidence>
<evidence type="ECO:0000256" key="1">
    <source>
        <dbReference type="ARBA" id="ARBA00000085"/>
    </source>
</evidence>
<dbReference type="OrthoDB" id="5242012at2"/>
<evidence type="ECO:0000259" key="9">
    <source>
        <dbReference type="Pfam" id="PF07730"/>
    </source>
</evidence>
<feature type="domain" description="Signal transduction histidine kinase subgroup 3 dimerisation and phosphoacceptor" evidence="9">
    <location>
        <begin position="222"/>
        <end position="281"/>
    </location>
</feature>
<name>A0A1G7ZK28_9NOCA</name>
<keyword evidence="5" id="KW-0547">Nucleotide-binding</keyword>
<keyword evidence="4" id="KW-0808">Transferase</keyword>
<keyword evidence="7" id="KW-0067">ATP-binding</keyword>
<dbReference type="EC" id="2.7.13.3" evidence="2"/>
<evidence type="ECO:0000256" key="7">
    <source>
        <dbReference type="ARBA" id="ARBA00022840"/>
    </source>
</evidence>
<dbReference type="Gene3D" id="1.20.5.1930">
    <property type="match status" value="1"/>
</dbReference>
<evidence type="ECO:0000256" key="6">
    <source>
        <dbReference type="ARBA" id="ARBA00022777"/>
    </source>
</evidence>
<dbReference type="GO" id="GO:0046983">
    <property type="term" value="F:protein dimerization activity"/>
    <property type="evidence" value="ECO:0007669"/>
    <property type="project" value="InterPro"/>
</dbReference>
<dbReference type="EMBL" id="FNDN01000001">
    <property type="protein sequence ID" value="SDH09102.1"/>
    <property type="molecule type" value="Genomic_DNA"/>
</dbReference>
<dbReference type="Proteomes" id="UP000183263">
    <property type="component" value="Unassembled WGS sequence"/>
</dbReference>
<evidence type="ECO:0000313" key="11">
    <source>
        <dbReference type="Proteomes" id="UP000183263"/>
    </source>
</evidence>
<organism evidence="10 11">
    <name type="scientific">Rhodococcus triatomae</name>
    <dbReference type="NCBI Taxonomy" id="300028"/>
    <lineage>
        <taxon>Bacteria</taxon>
        <taxon>Bacillati</taxon>
        <taxon>Actinomycetota</taxon>
        <taxon>Actinomycetes</taxon>
        <taxon>Mycobacteriales</taxon>
        <taxon>Nocardiaceae</taxon>
        <taxon>Rhodococcus</taxon>
    </lineage>
</organism>
<dbReference type="AlphaFoldDB" id="A0A1G7ZK28"/>